<feature type="domain" description="Acetyl-CoA dehydrogenase-like C-terminal" evidence="14">
    <location>
        <begin position="481"/>
        <end position="612"/>
    </location>
</feature>
<dbReference type="HOGENOM" id="CLU_018204_12_2_7"/>
<dbReference type="SUPFAM" id="SSF47203">
    <property type="entry name" value="Acyl-CoA dehydrogenase C-terminal domain-like"/>
    <property type="match status" value="1"/>
</dbReference>
<gene>
    <name evidence="15" type="ordered locus">Sfum_1402</name>
</gene>
<sequence>MRLLVDDRDQKFVLYEQLRIDELSHFPLFSEFSRDLSDMILEQAEKLAENEFLPVNRTGDLEGCRFEGGMVKVPESFHRAYARYREGGWLSLSDSTDYGGQGMPFVLANACVEYFAAANWALLMYPGLTHGSSRLLEKYGTSELKETYLYKMYAGEWSGTMCLTEPDAGSDVGNLRTRAKRLPDGTYSIRGQKIFISCGMHDLTDNIIHMVLARIEGAPKGVRGISIFAVPRLRVTETGELAENDVVCTGLEHKLGIHGAATCTMNFGENERCVGYLLGKENTGMRIMFEMMNEARLFTGLQGLGHASAAYLHALNYAKERRQGALIQHMKHPETPRVPIIRHPDVRRMLMFMKSSTEGLRALMHLGGYCIDRSRAAEAEEEKELFQGYADLLIPLCKSVGSDLGFRVCETAIQVYGGYGYVTEYPVEQFLRDCKIASIYEGTNGIQALDLVGRKLTYRRGLLVKNALNAIENILSRIRRNFSLRDLVRIYEEAQESTVQVTKFFALKGMTDEFESPLLYAKPYLDLCGDVAIGFLLLWQANIADQRLQEIYRDHNATDQPSRTRVVNENRSAAFYFGKIASARFFINQVLTQAGGRARAIMNNDRSALEIPDDGFALG</sequence>
<keyword evidence="4 10" id="KW-0285">Flavoprotein</keyword>
<dbReference type="GO" id="GO:0050660">
    <property type="term" value="F:flavin adenine dinucleotide binding"/>
    <property type="evidence" value="ECO:0007669"/>
    <property type="project" value="InterPro"/>
</dbReference>
<evidence type="ECO:0000256" key="4">
    <source>
        <dbReference type="ARBA" id="ARBA00022630"/>
    </source>
</evidence>
<evidence type="ECO:0000313" key="15">
    <source>
        <dbReference type="EMBL" id="ABK17093.1"/>
    </source>
</evidence>
<comment type="similarity">
    <text evidence="2 10">Belongs to the acyl-CoA dehydrogenase family.</text>
</comment>
<evidence type="ECO:0000256" key="2">
    <source>
        <dbReference type="ARBA" id="ARBA00009347"/>
    </source>
</evidence>
<dbReference type="PANTHER" id="PTHR42803:SF3">
    <property type="entry name" value="ACYL-COA DEHYDROGENASE-RELATED"/>
    <property type="match status" value="1"/>
</dbReference>
<evidence type="ECO:0000256" key="3">
    <source>
        <dbReference type="ARBA" id="ARBA00011881"/>
    </source>
</evidence>
<dbReference type="InterPro" id="IPR009100">
    <property type="entry name" value="AcylCoA_DH/oxidase_NM_dom_sf"/>
</dbReference>
<dbReference type="InterPro" id="IPR046373">
    <property type="entry name" value="Acyl-CoA_Oxase/DH_mid-dom_sf"/>
</dbReference>
<feature type="domain" description="Acyl-CoA dehydrogenase/oxidase C-terminal" evidence="11">
    <location>
        <begin position="326"/>
        <end position="451"/>
    </location>
</feature>
<feature type="domain" description="Acyl-CoA oxidase/dehydrogenase middle" evidence="12">
    <location>
        <begin position="161"/>
        <end position="267"/>
    </location>
</feature>
<dbReference type="InterPro" id="IPR052166">
    <property type="entry name" value="Diverse_Acyl-CoA_DH"/>
</dbReference>
<dbReference type="KEGG" id="sfu:Sfum_1402"/>
<evidence type="ECO:0000259" key="12">
    <source>
        <dbReference type="Pfam" id="PF02770"/>
    </source>
</evidence>
<evidence type="ECO:0000256" key="10">
    <source>
        <dbReference type="RuleBase" id="RU362125"/>
    </source>
</evidence>
<dbReference type="SUPFAM" id="SSF56645">
    <property type="entry name" value="Acyl-CoA dehydrogenase NM domain-like"/>
    <property type="match status" value="1"/>
</dbReference>
<evidence type="ECO:0000256" key="9">
    <source>
        <dbReference type="ARBA" id="ARBA00069043"/>
    </source>
</evidence>
<accession>A0LI41</accession>
<evidence type="ECO:0000256" key="5">
    <source>
        <dbReference type="ARBA" id="ARBA00022827"/>
    </source>
</evidence>
<comment type="catalytic activity">
    <reaction evidence="6">
        <text>3-(methylsulfanyl)propanoyl-CoA + oxidized [electron-transfer flavoprotein] + H(+) = 3-(methylsulfanyl)acryloyl-CoA + reduced [electron-transfer flavoprotein]</text>
        <dbReference type="Rhea" id="RHEA:52612"/>
        <dbReference type="Rhea" id="RHEA-COMP:10685"/>
        <dbReference type="Rhea" id="RHEA-COMP:10686"/>
        <dbReference type="ChEBI" id="CHEBI:15378"/>
        <dbReference type="ChEBI" id="CHEBI:57692"/>
        <dbReference type="ChEBI" id="CHEBI:58307"/>
        <dbReference type="ChEBI" id="CHEBI:82815"/>
        <dbReference type="ChEBI" id="CHEBI:84994"/>
        <dbReference type="EC" id="1.3.99.41"/>
    </reaction>
    <physiologicalReaction direction="left-to-right" evidence="6">
        <dbReference type="Rhea" id="RHEA:52613"/>
    </physiologicalReaction>
</comment>
<dbReference type="EC" id="1.3.99.41" evidence="8"/>
<dbReference type="InterPro" id="IPR006091">
    <property type="entry name" value="Acyl-CoA_Oxase/DH_mid-dom"/>
</dbReference>
<evidence type="ECO:0000256" key="8">
    <source>
        <dbReference type="ARBA" id="ARBA00066694"/>
    </source>
</evidence>
<dbReference type="EMBL" id="CP000478">
    <property type="protein sequence ID" value="ABK17093.1"/>
    <property type="molecule type" value="Genomic_DNA"/>
</dbReference>
<evidence type="ECO:0000259" key="11">
    <source>
        <dbReference type="Pfam" id="PF00441"/>
    </source>
</evidence>
<dbReference type="Gene3D" id="1.10.540.10">
    <property type="entry name" value="Acyl-CoA dehydrogenase/oxidase, N-terminal domain"/>
    <property type="match status" value="1"/>
</dbReference>
<feature type="domain" description="Acyl-CoA dehydrogenase/oxidase N-terminal" evidence="13">
    <location>
        <begin position="38"/>
        <end position="156"/>
    </location>
</feature>
<dbReference type="PANTHER" id="PTHR42803">
    <property type="entry name" value="ACYL-COA DEHYDROGENASE"/>
    <property type="match status" value="1"/>
</dbReference>
<dbReference type="InterPro" id="IPR009075">
    <property type="entry name" value="AcylCo_DH/oxidase_C"/>
</dbReference>
<dbReference type="Pfam" id="PF02770">
    <property type="entry name" value="Acyl-CoA_dh_M"/>
    <property type="match status" value="1"/>
</dbReference>
<dbReference type="Gene3D" id="2.40.110.10">
    <property type="entry name" value="Butyryl-CoA Dehydrogenase, subunit A, domain 2"/>
    <property type="match status" value="1"/>
</dbReference>
<dbReference type="STRING" id="335543.Sfum_1402"/>
<evidence type="ECO:0000256" key="6">
    <source>
        <dbReference type="ARBA" id="ARBA00051388"/>
    </source>
</evidence>
<comment type="subunit">
    <text evidence="3">Homotetramer.</text>
</comment>
<dbReference type="InterPro" id="IPR025878">
    <property type="entry name" value="Acyl-CoA_dh-like_C_dom"/>
</dbReference>
<evidence type="ECO:0000259" key="13">
    <source>
        <dbReference type="Pfam" id="PF02771"/>
    </source>
</evidence>
<organism evidence="15 16">
    <name type="scientific">Syntrophobacter fumaroxidans (strain DSM 10017 / MPOB)</name>
    <dbReference type="NCBI Taxonomy" id="335543"/>
    <lineage>
        <taxon>Bacteria</taxon>
        <taxon>Pseudomonadati</taxon>
        <taxon>Thermodesulfobacteriota</taxon>
        <taxon>Syntrophobacteria</taxon>
        <taxon>Syntrophobacterales</taxon>
        <taxon>Syntrophobacteraceae</taxon>
        <taxon>Syntrophobacter</taxon>
    </lineage>
</organism>
<dbReference type="AlphaFoldDB" id="A0LI41"/>
<evidence type="ECO:0000256" key="7">
    <source>
        <dbReference type="ARBA" id="ARBA00058683"/>
    </source>
</evidence>
<proteinExistence type="inferred from homology"/>
<protein>
    <recommendedName>
        <fullName evidence="9">3-methylmercaptopropionyl-CoA dehydrogenase</fullName>
        <ecNumber evidence="8">1.3.99.41</ecNumber>
    </recommendedName>
</protein>
<comment type="function">
    <text evidence="7">Involved in the assimilation of dimethylsulphoniopropionate (DMSP), an important compound in the fixation of carbon in marine phytoplankton, by mediating the conversion of 3-(methylthio)propanoyl-CoA (MMPA-CoA) to 3-(methylthio)acryloyl-CoA (MTA-CoA).</text>
</comment>
<dbReference type="GO" id="GO:0016627">
    <property type="term" value="F:oxidoreductase activity, acting on the CH-CH group of donors"/>
    <property type="evidence" value="ECO:0007669"/>
    <property type="project" value="InterPro"/>
</dbReference>
<keyword evidence="10" id="KW-0560">Oxidoreductase</keyword>
<dbReference type="InterPro" id="IPR037069">
    <property type="entry name" value="AcylCoA_DH/ox_N_sf"/>
</dbReference>
<name>A0LI41_SYNFM</name>
<dbReference type="InterPro" id="IPR013786">
    <property type="entry name" value="AcylCoA_DH/ox_N"/>
</dbReference>
<dbReference type="Proteomes" id="UP000001784">
    <property type="component" value="Chromosome"/>
</dbReference>
<dbReference type="InParanoid" id="A0LI41"/>
<evidence type="ECO:0000256" key="1">
    <source>
        <dbReference type="ARBA" id="ARBA00001974"/>
    </source>
</evidence>
<dbReference type="Gene3D" id="1.20.140.10">
    <property type="entry name" value="Butyryl-CoA Dehydrogenase, subunit A, domain 3"/>
    <property type="match status" value="1"/>
</dbReference>
<dbReference type="Pfam" id="PF12806">
    <property type="entry name" value="Acyl-CoA_dh_C"/>
    <property type="match status" value="1"/>
</dbReference>
<dbReference type="RefSeq" id="WP_011698264.1">
    <property type="nucleotide sequence ID" value="NC_008554.1"/>
</dbReference>
<keyword evidence="5 10" id="KW-0274">FAD</keyword>
<evidence type="ECO:0000259" key="14">
    <source>
        <dbReference type="Pfam" id="PF12806"/>
    </source>
</evidence>
<evidence type="ECO:0000313" key="16">
    <source>
        <dbReference type="Proteomes" id="UP000001784"/>
    </source>
</evidence>
<dbReference type="eggNOG" id="COG1960">
    <property type="taxonomic scope" value="Bacteria"/>
</dbReference>
<reference evidence="15 16" key="1">
    <citation type="submission" date="2006-10" db="EMBL/GenBank/DDBJ databases">
        <title>Complete sequence of Syntrophobacter fumaroxidans MPOB.</title>
        <authorList>
            <consortium name="US DOE Joint Genome Institute"/>
            <person name="Copeland A."/>
            <person name="Lucas S."/>
            <person name="Lapidus A."/>
            <person name="Barry K."/>
            <person name="Detter J.C."/>
            <person name="Glavina del Rio T."/>
            <person name="Hammon N."/>
            <person name="Israni S."/>
            <person name="Pitluck S."/>
            <person name="Goltsman E.G."/>
            <person name="Martinez M."/>
            <person name="Schmutz J."/>
            <person name="Larimer F."/>
            <person name="Land M."/>
            <person name="Hauser L."/>
            <person name="Kyrpides N."/>
            <person name="Kim E."/>
            <person name="Boone D.R."/>
            <person name="Brockman F."/>
            <person name="Culley D."/>
            <person name="Ferry J."/>
            <person name="Gunsalus R."/>
            <person name="McInerney M.J."/>
            <person name="Morrison M."/>
            <person name="Plugge C."/>
            <person name="Rohlin L."/>
            <person name="Scholten J."/>
            <person name="Sieber J."/>
            <person name="Stams A.J.M."/>
            <person name="Worm P."/>
            <person name="Henstra A.M."/>
            <person name="Richardson P."/>
        </authorList>
    </citation>
    <scope>NUCLEOTIDE SEQUENCE [LARGE SCALE GENOMIC DNA]</scope>
    <source>
        <strain evidence="16">DSM 10017 / MPOB</strain>
    </source>
</reference>
<dbReference type="InterPro" id="IPR036250">
    <property type="entry name" value="AcylCo_DH-like_C"/>
</dbReference>
<dbReference type="FunFam" id="2.40.110.10:FF:000031">
    <property type="entry name" value="Acyl-CoA dehydrogenase, putative"/>
    <property type="match status" value="1"/>
</dbReference>
<comment type="cofactor">
    <cofactor evidence="1 10">
        <name>FAD</name>
        <dbReference type="ChEBI" id="CHEBI:57692"/>
    </cofactor>
</comment>
<dbReference type="Pfam" id="PF00441">
    <property type="entry name" value="Acyl-CoA_dh_1"/>
    <property type="match status" value="1"/>
</dbReference>
<dbReference type="OrthoDB" id="9765339at2"/>
<keyword evidence="16" id="KW-1185">Reference proteome</keyword>
<dbReference type="Pfam" id="PF02771">
    <property type="entry name" value="Acyl-CoA_dh_N"/>
    <property type="match status" value="1"/>
</dbReference>